<proteinExistence type="predicted"/>
<feature type="compositionally biased region" description="Basic residues" evidence="1">
    <location>
        <begin position="1"/>
        <end position="12"/>
    </location>
</feature>
<keyword evidence="3" id="KW-1185">Reference proteome</keyword>
<feature type="region of interest" description="Disordered" evidence="1">
    <location>
        <begin position="1"/>
        <end position="229"/>
    </location>
</feature>
<evidence type="ECO:0000313" key="3">
    <source>
        <dbReference type="Proteomes" id="UP001362999"/>
    </source>
</evidence>
<dbReference type="AlphaFoldDB" id="A0AAW0AYA9"/>
<sequence length="266" mass="29200">MAAKVRNSRLRRSSKEGMDVEGTKRKTESESEGRGKTPRSPKTPEIHHNSTRNRREAGGGAENSGNGKWLESDWKRRSFSGGGGSEGVRDRAENEGRSPDIISEGINAAKDPWKPARQEPEGEKLSMGGEKDAGGVAAQGQMKVRKVHNNSEGGTGDRVEVDRGQSNRSSGGLKSENRLGGGPRGTEEERRTDKEVGSEADGLRELRKTPKFREKTKATPKTDRSGYCYPVVRAPKDCKEWNGKKAVLRPSINGSCWWGQVSRNRD</sequence>
<dbReference type="EMBL" id="JAWWNJ010000047">
    <property type="protein sequence ID" value="KAK7017577.1"/>
    <property type="molecule type" value="Genomic_DNA"/>
</dbReference>
<evidence type="ECO:0000256" key="1">
    <source>
        <dbReference type="SAM" id="MobiDB-lite"/>
    </source>
</evidence>
<name>A0AAW0AYA9_9AGAR</name>
<evidence type="ECO:0000313" key="2">
    <source>
        <dbReference type="EMBL" id="KAK7017577.1"/>
    </source>
</evidence>
<feature type="compositionally biased region" description="Basic and acidic residues" evidence="1">
    <location>
        <begin position="111"/>
        <end position="133"/>
    </location>
</feature>
<comment type="caution">
    <text evidence="2">The sequence shown here is derived from an EMBL/GenBank/DDBJ whole genome shotgun (WGS) entry which is preliminary data.</text>
</comment>
<feature type="compositionally biased region" description="Basic and acidic residues" evidence="1">
    <location>
        <begin position="13"/>
        <end position="35"/>
    </location>
</feature>
<organism evidence="2 3">
    <name type="scientific">Favolaschia claudopus</name>
    <dbReference type="NCBI Taxonomy" id="2862362"/>
    <lineage>
        <taxon>Eukaryota</taxon>
        <taxon>Fungi</taxon>
        <taxon>Dikarya</taxon>
        <taxon>Basidiomycota</taxon>
        <taxon>Agaricomycotina</taxon>
        <taxon>Agaricomycetes</taxon>
        <taxon>Agaricomycetidae</taxon>
        <taxon>Agaricales</taxon>
        <taxon>Marasmiineae</taxon>
        <taxon>Mycenaceae</taxon>
        <taxon>Favolaschia</taxon>
    </lineage>
</organism>
<accession>A0AAW0AYA9</accession>
<feature type="compositionally biased region" description="Basic and acidic residues" evidence="1">
    <location>
        <begin position="87"/>
        <end position="98"/>
    </location>
</feature>
<feature type="compositionally biased region" description="Basic and acidic residues" evidence="1">
    <location>
        <begin position="185"/>
        <end position="224"/>
    </location>
</feature>
<reference evidence="2 3" key="1">
    <citation type="journal article" date="2024" name="J Genomics">
        <title>Draft genome sequencing and assembly of Favolaschia claudopus CIRM-BRFM 2984 isolated from oak limbs.</title>
        <authorList>
            <person name="Navarro D."/>
            <person name="Drula E."/>
            <person name="Chaduli D."/>
            <person name="Cazenave R."/>
            <person name="Ahrendt S."/>
            <person name="Wang J."/>
            <person name="Lipzen A."/>
            <person name="Daum C."/>
            <person name="Barry K."/>
            <person name="Grigoriev I.V."/>
            <person name="Favel A."/>
            <person name="Rosso M.N."/>
            <person name="Martin F."/>
        </authorList>
    </citation>
    <scope>NUCLEOTIDE SEQUENCE [LARGE SCALE GENOMIC DNA]</scope>
    <source>
        <strain evidence="2 3">CIRM-BRFM 2984</strain>
    </source>
</reference>
<dbReference type="Proteomes" id="UP001362999">
    <property type="component" value="Unassembled WGS sequence"/>
</dbReference>
<feature type="compositionally biased region" description="Basic and acidic residues" evidence="1">
    <location>
        <begin position="42"/>
        <end position="57"/>
    </location>
</feature>
<protein>
    <submittedName>
        <fullName evidence="2">Uncharacterized protein</fullName>
    </submittedName>
</protein>
<feature type="compositionally biased region" description="Basic and acidic residues" evidence="1">
    <location>
        <begin position="155"/>
        <end position="165"/>
    </location>
</feature>
<gene>
    <name evidence="2" type="ORF">R3P38DRAFT_2784447</name>
</gene>